<dbReference type="AlphaFoldDB" id="A0A2P7BQ90"/>
<evidence type="ECO:0008006" key="4">
    <source>
        <dbReference type="Google" id="ProtNLM"/>
    </source>
</evidence>
<keyword evidence="1" id="KW-1133">Transmembrane helix</keyword>
<keyword evidence="1" id="KW-0472">Membrane</keyword>
<dbReference type="Proteomes" id="UP000241444">
    <property type="component" value="Unassembled WGS sequence"/>
</dbReference>
<dbReference type="EMBL" id="PGGO01000008">
    <property type="protein sequence ID" value="PSH68602.1"/>
    <property type="molecule type" value="Genomic_DNA"/>
</dbReference>
<gene>
    <name evidence="2" type="ORF">CU102_12625</name>
</gene>
<proteinExistence type="predicted"/>
<evidence type="ECO:0000313" key="2">
    <source>
        <dbReference type="EMBL" id="PSH68602.1"/>
    </source>
</evidence>
<evidence type="ECO:0000256" key="1">
    <source>
        <dbReference type="SAM" id="Phobius"/>
    </source>
</evidence>
<keyword evidence="1" id="KW-0812">Transmembrane</keyword>
<feature type="transmembrane region" description="Helical" evidence="1">
    <location>
        <begin position="22"/>
        <end position="43"/>
    </location>
</feature>
<organism evidence="2 3">
    <name type="scientific">Phyllobacterium brassicacearum</name>
    <dbReference type="NCBI Taxonomy" id="314235"/>
    <lineage>
        <taxon>Bacteria</taxon>
        <taxon>Pseudomonadati</taxon>
        <taxon>Pseudomonadota</taxon>
        <taxon>Alphaproteobacteria</taxon>
        <taxon>Hyphomicrobiales</taxon>
        <taxon>Phyllobacteriaceae</taxon>
        <taxon>Phyllobacterium</taxon>
    </lineage>
</organism>
<comment type="caution">
    <text evidence="2">The sequence shown here is derived from an EMBL/GenBank/DDBJ whole genome shotgun (WGS) entry which is preliminary data.</text>
</comment>
<protein>
    <recommendedName>
        <fullName evidence="4">DUF4760 domain-containing protein</fullName>
    </recommendedName>
</protein>
<sequence length="172" mass="19429">MLGSLFESLNERSFVVIFLSDWVPSLITIVAGGVFASILLPIWQDKSAKSKALAGRRLDIAESVTKSFQKYIVSWRRLMDISKLEQKSGLSDEQKATKGELVASRNASRDALLESLAMTRIYFSTPCVTVVTSFVEWDEERASERLDQLPGISDWRIWEADVLRSIQREVAK</sequence>
<name>A0A2P7BQ90_9HYPH</name>
<evidence type="ECO:0000313" key="3">
    <source>
        <dbReference type="Proteomes" id="UP000241444"/>
    </source>
</evidence>
<accession>A0A2P7BQ90</accession>
<keyword evidence="3" id="KW-1185">Reference proteome</keyword>
<reference evidence="3" key="1">
    <citation type="submission" date="2017-11" db="EMBL/GenBank/DDBJ databases">
        <authorList>
            <person name="Kuznetsova I."/>
            <person name="Sazanova A."/>
            <person name="Chirak E."/>
            <person name="Safronova V."/>
            <person name="Willems A."/>
        </authorList>
    </citation>
    <scope>NUCLEOTIDE SEQUENCE [LARGE SCALE GENOMIC DNA]</scope>
    <source>
        <strain evidence="3">STM 196</strain>
    </source>
</reference>